<reference evidence="1 2" key="2">
    <citation type="submission" date="2018-11" db="EMBL/GenBank/DDBJ databases">
        <authorList>
            <consortium name="Pathogen Informatics"/>
        </authorList>
    </citation>
    <scope>NUCLEOTIDE SEQUENCE [LARGE SCALE GENOMIC DNA]</scope>
</reference>
<dbReference type="EMBL" id="UYRR01032000">
    <property type="protein sequence ID" value="VDK53680.1"/>
    <property type="molecule type" value="Genomic_DNA"/>
</dbReference>
<sequence length="92" mass="9047">MLVITPCLCCSGGGGCCCCMRGSKNLPAFGKAIPLGGKALPMAGGSGGVALMAGGQPKGFIAPHGLVGSASLTEKSSKVYVSLSINLNFSLK</sequence>
<organism evidence="3">
    <name type="scientific">Anisakis simplex</name>
    <name type="common">Herring worm</name>
    <dbReference type="NCBI Taxonomy" id="6269"/>
    <lineage>
        <taxon>Eukaryota</taxon>
        <taxon>Metazoa</taxon>
        <taxon>Ecdysozoa</taxon>
        <taxon>Nematoda</taxon>
        <taxon>Chromadorea</taxon>
        <taxon>Rhabditida</taxon>
        <taxon>Spirurina</taxon>
        <taxon>Ascaridomorpha</taxon>
        <taxon>Ascaridoidea</taxon>
        <taxon>Anisakidae</taxon>
        <taxon>Anisakis</taxon>
        <taxon>Anisakis simplex complex</taxon>
    </lineage>
</organism>
<reference evidence="3" key="1">
    <citation type="submission" date="2017-02" db="UniProtKB">
        <authorList>
            <consortium name="WormBaseParasite"/>
        </authorList>
    </citation>
    <scope>IDENTIFICATION</scope>
</reference>
<accession>A0A0M3K3H1</accession>
<evidence type="ECO:0000313" key="3">
    <source>
        <dbReference type="WBParaSite" id="ASIM_0001551201-mRNA-1"/>
    </source>
</evidence>
<dbReference type="WBParaSite" id="ASIM_0001551201-mRNA-1">
    <property type="protein sequence ID" value="ASIM_0001551201-mRNA-1"/>
    <property type="gene ID" value="ASIM_0001551201"/>
</dbReference>
<dbReference type="Proteomes" id="UP000267096">
    <property type="component" value="Unassembled WGS sequence"/>
</dbReference>
<name>A0A0M3K3H1_ANISI</name>
<dbReference type="AlphaFoldDB" id="A0A0M3K3H1"/>
<proteinExistence type="predicted"/>
<evidence type="ECO:0000313" key="1">
    <source>
        <dbReference type="EMBL" id="VDK53680.1"/>
    </source>
</evidence>
<keyword evidence="2" id="KW-1185">Reference proteome</keyword>
<evidence type="ECO:0000313" key="2">
    <source>
        <dbReference type="Proteomes" id="UP000267096"/>
    </source>
</evidence>
<protein>
    <submittedName>
        <fullName evidence="3">Secreted protein</fullName>
    </submittedName>
</protein>
<gene>
    <name evidence="1" type="ORF">ASIM_LOCUS14919</name>
</gene>